<organism evidence="4 5">
    <name type="scientific">Halocaridina rubra</name>
    <name type="common">Hawaiian red shrimp</name>
    <dbReference type="NCBI Taxonomy" id="373956"/>
    <lineage>
        <taxon>Eukaryota</taxon>
        <taxon>Metazoa</taxon>
        <taxon>Ecdysozoa</taxon>
        <taxon>Arthropoda</taxon>
        <taxon>Crustacea</taxon>
        <taxon>Multicrustacea</taxon>
        <taxon>Malacostraca</taxon>
        <taxon>Eumalacostraca</taxon>
        <taxon>Eucarida</taxon>
        <taxon>Decapoda</taxon>
        <taxon>Pleocyemata</taxon>
        <taxon>Caridea</taxon>
        <taxon>Atyoidea</taxon>
        <taxon>Atyidae</taxon>
        <taxon>Halocaridina</taxon>
    </lineage>
</organism>
<dbReference type="SMART" id="SM00248">
    <property type="entry name" value="ANK"/>
    <property type="match status" value="8"/>
</dbReference>
<dbReference type="InterPro" id="IPR036770">
    <property type="entry name" value="Ankyrin_rpt-contain_sf"/>
</dbReference>
<dbReference type="Gene3D" id="1.25.40.20">
    <property type="entry name" value="Ankyrin repeat-containing domain"/>
    <property type="match status" value="5"/>
</dbReference>
<dbReference type="Pfam" id="PF13637">
    <property type="entry name" value="Ank_4"/>
    <property type="match status" value="1"/>
</dbReference>
<dbReference type="EMBL" id="JAXCGZ010022798">
    <property type="protein sequence ID" value="KAK7023666.1"/>
    <property type="molecule type" value="Genomic_DNA"/>
</dbReference>
<feature type="repeat" description="ANK" evidence="3">
    <location>
        <begin position="321"/>
        <end position="353"/>
    </location>
</feature>
<feature type="repeat" description="ANK" evidence="3">
    <location>
        <begin position="8"/>
        <end position="32"/>
    </location>
</feature>
<proteinExistence type="predicted"/>
<feature type="repeat" description="ANK" evidence="3">
    <location>
        <begin position="221"/>
        <end position="253"/>
    </location>
</feature>
<dbReference type="Pfam" id="PF00023">
    <property type="entry name" value="Ank"/>
    <property type="match status" value="2"/>
</dbReference>
<dbReference type="PANTHER" id="PTHR24171:SF9">
    <property type="entry name" value="ANKYRIN REPEAT DOMAIN-CONTAINING PROTEIN 39"/>
    <property type="match status" value="1"/>
</dbReference>
<feature type="repeat" description="ANK" evidence="3">
    <location>
        <begin position="288"/>
        <end position="320"/>
    </location>
</feature>
<reference evidence="4 5" key="1">
    <citation type="submission" date="2023-11" db="EMBL/GenBank/DDBJ databases">
        <title>Halocaridina rubra genome assembly.</title>
        <authorList>
            <person name="Smith C."/>
        </authorList>
    </citation>
    <scope>NUCLEOTIDE SEQUENCE [LARGE SCALE GENOMIC DNA]</scope>
    <source>
        <strain evidence="4">EP-1</strain>
        <tissue evidence="4">Whole</tissue>
    </source>
</reference>
<evidence type="ECO:0008006" key="6">
    <source>
        <dbReference type="Google" id="ProtNLM"/>
    </source>
</evidence>
<evidence type="ECO:0000313" key="5">
    <source>
        <dbReference type="Proteomes" id="UP001381693"/>
    </source>
</evidence>
<accession>A0AAN8WK48</accession>
<keyword evidence="2 3" id="KW-0040">ANK repeat</keyword>
<keyword evidence="5" id="KW-1185">Reference proteome</keyword>
<evidence type="ECO:0000256" key="1">
    <source>
        <dbReference type="ARBA" id="ARBA00022737"/>
    </source>
</evidence>
<dbReference type="PRINTS" id="PR01415">
    <property type="entry name" value="ANKYRIN"/>
</dbReference>
<name>A0AAN8WK48_HALRR</name>
<feature type="repeat" description="ANK" evidence="3">
    <location>
        <begin position="115"/>
        <end position="147"/>
    </location>
</feature>
<evidence type="ECO:0000256" key="3">
    <source>
        <dbReference type="PROSITE-ProRule" id="PRU00023"/>
    </source>
</evidence>
<evidence type="ECO:0000256" key="2">
    <source>
        <dbReference type="ARBA" id="ARBA00023043"/>
    </source>
</evidence>
<evidence type="ECO:0000313" key="4">
    <source>
        <dbReference type="EMBL" id="KAK7023666.1"/>
    </source>
</evidence>
<dbReference type="PROSITE" id="PS50088">
    <property type="entry name" value="ANK_REPEAT"/>
    <property type="match status" value="8"/>
</dbReference>
<gene>
    <name evidence="4" type="ORF">SK128_011375</name>
</gene>
<dbReference type="AlphaFoldDB" id="A0AAN8WK48"/>
<feature type="repeat" description="ANK" evidence="3">
    <location>
        <begin position="148"/>
        <end position="180"/>
    </location>
</feature>
<sequence length="402" mass="43914">MDYEADKSGNTALHEAAKGFHTSVVRVLLEKGKADRTKLNRKKQSFLHLIGQQLMPAVESGDCEALQQWLEWGASPDTKGNLHWSILHHACARGQLNIASLLIEWGADVNIEDSNKTTPLHTSCFNGHIRIAALLIDSKANINPQDQRGNTPLHSAISGGYPDVVNLLLERGCDTTIANKEGQYFTHLVNEFLVNSVQGSKVAQVISLLKGRADPNTRDLYGYTVLCQAAFKGDVLIADALLEGGADPNLTDETQGKTPLHYASAWGHLFVVKALLDKGASVNVQDKVEATPLHEAAREGYEDVMTVLIGRGANCNGQDRDGNTPLHIAGKWGQSDAVELLLEKNAKETLRNKSNLLYSDLALIRAVRTADKTQVITGMAWGGDPNSRDHRGWTLLHHAVYK</sequence>
<comment type="caution">
    <text evidence="4">The sequence shown here is derived from an EMBL/GenBank/DDBJ whole genome shotgun (WGS) entry which is preliminary data.</text>
</comment>
<protein>
    <recommendedName>
        <fullName evidence="6">Ankyrin repeat protein</fullName>
    </recommendedName>
</protein>
<dbReference type="PROSITE" id="PS50297">
    <property type="entry name" value="ANK_REP_REGION"/>
    <property type="match status" value="8"/>
</dbReference>
<dbReference type="Proteomes" id="UP001381693">
    <property type="component" value="Unassembled WGS sequence"/>
</dbReference>
<feature type="non-terminal residue" evidence="4">
    <location>
        <position position="402"/>
    </location>
</feature>
<dbReference type="InterPro" id="IPR002110">
    <property type="entry name" value="Ankyrin_rpt"/>
</dbReference>
<feature type="repeat" description="ANK" evidence="3">
    <location>
        <begin position="255"/>
        <end position="287"/>
    </location>
</feature>
<dbReference type="SUPFAM" id="SSF48403">
    <property type="entry name" value="Ankyrin repeat"/>
    <property type="match status" value="2"/>
</dbReference>
<dbReference type="Pfam" id="PF12796">
    <property type="entry name" value="Ank_2"/>
    <property type="match status" value="2"/>
</dbReference>
<dbReference type="PANTHER" id="PTHR24171">
    <property type="entry name" value="ANKYRIN REPEAT DOMAIN-CONTAINING PROTEIN 39-RELATED"/>
    <property type="match status" value="1"/>
</dbReference>
<keyword evidence="1" id="KW-0677">Repeat</keyword>
<feature type="repeat" description="ANK" evidence="3">
    <location>
        <begin position="82"/>
        <end position="114"/>
    </location>
</feature>